<dbReference type="InterPro" id="IPR001036">
    <property type="entry name" value="Acrflvin-R"/>
</dbReference>
<feature type="transmembrane region" description="Helical" evidence="1">
    <location>
        <begin position="871"/>
        <end position="888"/>
    </location>
</feature>
<dbReference type="RefSeq" id="WP_275704991.1">
    <property type="nucleotide sequence ID" value="NZ_JANCMW010000002.1"/>
</dbReference>
<dbReference type="PANTHER" id="PTHR32063">
    <property type="match status" value="1"/>
</dbReference>
<feature type="transmembrane region" description="Helical" evidence="1">
    <location>
        <begin position="329"/>
        <end position="351"/>
    </location>
</feature>
<feature type="transmembrane region" description="Helical" evidence="1">
    <location>
        <begin position="993"/>
        <end position="1022"/>
    </location>
</feature>
<evidence type="ECO:0000256" key="1">
    <source>
        <dbReference type="SAM" id="Phobius"/>
    </source>
</evidence>
<feature type="transmembrane region" description="Helical" evidence="1">
    <location>
        <begin position="971"/>
        <end position="987"/>
    </location>
</feature>
<dbReference type="Gene3D" id="3.30.70.1430">
    <property type="entry name" value="Multidrug efflux transporter AcrB pore domain"/>
    <property type="match status" value="2"/>
</dbReference>
<gene>
    <name evidence="2" type="ORF">NLU14_04575</name>
</gene>
<dbReference type="Gene3D" id="3.30.2090.10">
    <property type="entry name" value="Multidrug efflux transporter AcrB TolC docking domain, DN and DC subdomains"/>
    <property type="match status" value="2"/>
</dbReference>
<dbReference type="Proteomes" id="UP001143391">
    <property type="component" value="Unassembled WGS sequence"/>
</dbReference>
<evidence type="ECO:0000313" key="2">
    <source>
        <dbReference type="EMBL" id="MDF0749502.1"/>
    </source>
</evidence>
<sequence length="1037" mass="112536">MNLSQLAFRYRPVVLLAVVAAMLFGAFSYVSLPTREDPGITVREAVVSTRYAGLPAEQVEEWITKPLETRIRQVSEVEHIRSTSLRGQSLIHVEIQDRYFNLAQIWDDVRQKVDDARSQLPEGTEAPVLNDDFGDVAVVTAALTSNQFSQAEQLQIAEHVQARLYGVEGTRKVALLGVQPERIYIDISDSRLATLGLTPVRLASQLSDRNVLSPAGVMESGEQRLALQVSGEFPDLDALRAADIRLPDGGSIRLGDLGAVTRGYLDPPTNTAYHNGERAIVFAISMADGYSVLDYGAAIKARLADIEASLPAGYVLDIMTFQADQVANAVYGVSLSVVQTLAIVLAVVVLFLGVRTGLIVGSTVPAVMLVTLALMGLADMTLQRMSLATLVIALGLLVDNAIVVAEDFKVRLAEGLSREAALKQTGGELAMPLLSSTLTTILVFLPLMLAEHVAGEYTRSISLVIALSLLTSWLLSLTVVPIWCHRFMKRPEDHRSDVSGQDDLAPAALSDRLFKTMSSGYETVLRRCLRHRPLFLAVVVALLALGIGLMQVVPKKFFPDSDRRQVLVYLNLPSDTAPSTTDQQVQAVSRALTESLGDRLTGVAAYAGFGGPRFVLSLTPIDPAPNKGFLVLNVAKRDQVAPVMNAVRRLLAREFPQLSSQVTRMFLGPSDSNLLEILVKGPDREVLYDTAAKVAAELRSMPGARDVRQSWEARIPSLRIQVNQAQADRAGVTSADIASSLKGAVDGHPLSQLRQGDTLVPIVLRYPQDVRMRLERLKSLMVYPMSGSGPGVPLNQVAQIRLDDGYYRIDRHDLVRAITIEGRNDALTAEDMVPHIAPALESLEASLPPGHWIEFNGVVVQSAEGQAAMQANLPLCLGLILILLVAQFNSYKRPLLIVVTIPLVVLGVSVGLLVLRADFGFMVLLGIYSLAGIIINNAIVLIERIDRERRSAGLSLREAVIRASVRRLRPIVMSAATTILGLLPLIIGKDPLFYAMASAMAFGLGLGTVMSLGVVPVLYTYFFARESGKMPTVTETT</sequence>
<keyword evidence="3" id="KW-1185">Reference proteome</keyword>
<dbReference type="Gene3D" id="1.20.1640.10">
    <property type="entry name" value="Multidrug efflux transporter AcrB transmembrane domain"/>
    <property type="match status" value="2"/>
</dbReference>
<keyword evidence="1" id="KW-0472">Membrane</keyword>
<keyword evidence="1" id="KW-0812">Transmembrane</keyword>
<dbReference type="InterPro" id="IPR027463">
    <property type="entry name" value="AcrB_DN_DC_subdom"/>
</dbReference>
<dbReference type="SUPFAM" id="SSF82714">
    <property type="entry name" value="Multidrug efflux transporter AcrB TolC docking domain, DN and DC subdomains"/>
    <property type="match status" value="2"/>
</dbReference>
<feature type="transmembrane region" description="Helical" evidence="1">
    <location>
        <begin position="429"/>
        <end position="449"/>
    </location>
</feature>
<reference evidence="2" key="1">
    <citation type="submission" date="2022-07" db="EMBL/GenBank/DDBJ databases">
        <title>Marinobacter iranensis a new bacterium isolate from a hipersaline lake in Iran.</title>
        <authorList>
            <person name="Mohammad A.M.A."/>
            <person name="Cristina S.-P."/>
            <person name="Antonio V."/>
        </authorList>
    </citation>
    <scope>NUCLEOTIDE SEQUENCE</scope>
    <source>
        <strain evidence="2">71-i</strain>
    </source>
</reference>
<dbReference type="PANTHER" id="PTHR32063:SF18">
    <property type="entry name" value="CATION EFFLUX SYSTEM PROTEIN"/>
    <property type="match status" value="1"/>
</dbReference>
<dbReference type="Gene3D" id="3.30.70.1320">
    <property type="entry name" value="Multidrug efflux transporter AcrB pore domain like"/>
    <property type="match status" value="1"/>
</dbReference>
<dbReference type="SUPFAM" id="SSF82693">
    <property type="entry name" value="Multidrug efflux transporter AcrB pore domain, PN1, PN2, PC1 and PC2 subdomains"/>
    <property type="match status" value="2"/>
</dbReference>
<organism evidence="2 3">
    <name type="scientific">Marinobacter iranensis</name>
    <dbReference type="NCBI Taxonomy" id="2962607"/>
    <lineage>
        <taxon>Bacteria</taxon>
        <taxon>Pseudomonadati</taxon>
        <taxon>Pseudomonadota</taxon>
        <taxon>Gammaproteobacteria</taxon>
        <taxon>Pseudomonadales</taxon>
        <taxon>Marinobacteraceae</taxon>
        <taxon>Marinobacter</taxon>
    </lineage>
</organism>
<protein>
    <submittedName>
        <fullName evidence="2">Efflux RND transporter permease subunit</fullName>
    </submittedName>
</protein>
<feature type="transmembrane region" description="Helical" evidence="1">
    <location>
        <begin position="461"/>
        <end position="484"/>
    </location>
</feature>
<feature type="transmembrane region" description="Helical" evidence="1">
    <location>
        <begin position="358"/>
        <end position="378"/>
    </location>
</feature>
<feature type="transmembrane region" description="Helical" evidence="1">
    <location>
        <begin position="384"/>
        <end position="408"/>
    </location>
</feature>
<comment type="caution">
    <text evidence="2">The sequence shown here is derived from an EMBL/GenBank/DDBJ whole genome shotgun (WGS) entry which is preliminary data.</text>
</comment>
<dbReference type="Gene3D" id="3.30.70.1440">
    <property type="entry name" value="Multidrug efflux transporter AcrB pore domain"/>
    <property type="match status" value="1"/>
</dbReference>
<evidence type="ECO:0000313" key="3">
    <source>
        <dbReference type="Proteomes" id="UP001143391"/>
    </source>
</evidence>
<keyword evidence="1" id="KW-1133">Transmembrane helix</keyword>
<feature type="transmembrane region" description="Helical" evidence="1">
    <location>
        <begin position="895"/>
        <end position="915"/>
    </location>
</feature>
<proteinExistence type="predicted"/>
<name>A0ABT5Y7G1_9GAMM</name>
<dbReference type="SUPFAM" id="SSF82866">
    <property type="entry name" value="Multidrug efflux transporter AcrB transmembrane domain"/>
    <property type="match status" value="2"/>
</dbReference>
<feature type="transmembrane region" description="Helical" evidence="1">
    <location>
        <begin position="534"/>
        <end position="553"/>
    </location>
</feature>
<dbReference type="PRINTS" id="PR00702">
    <property type="entry name" value="ACRIFLAVINRP"/>
</dbReference>
<dbReference type="Pfam" id="PF00873">
    <property type="entry name" value="ACR_tran"/>
    <property type="match status" value="1"/>
</dbReference>
<dbReference type="EMBL" id="JANCMW010000002">
    <property type="protein sequence ID" value="MDF0749502.1"/>
    <property type="molecule type" value="Genomic_DNA"/>
</dbReference>
<accession>A0ABT5Y7G1</accession>
<feature type="transmembrane region" description="Helical" evidence="1">
    <location>
        <begin position="921"/>
        <end position="942"/>
    </location>
</feature>